<keyword evidence="3" id="KW-1185">Reference proteome</keyword>
<evidence type="ECO:0000313" key="2">
    <source>
        <dbReference type="EMBL" id="KAE8316547.1"/>
    </source>
</evidence>
<dbReference type="Proteomes" id="UP000325433">
    <property type="component" value="Unassembled WGS sequence"/>
</dbReference>
<accession>A0A5N6W6S6</accession>
<dbReference type="AlphaFoldDB" id="A0A5N6W6S6"/>
<dbReference type="EMBL" id="ML738306">
    <property type="protein sequence ID" value="KAE8316547.1"/>
    <property type="molecule type" value="Genomic_DNA"/>
</dbReference>
<protein>
    <submittedName>
        <fullName evidence="2">Uncharacterized protein</fullName>
    </submittedName>
</protein>
<feature type="region of interest" description="Disordered" evidence="1">
    <location>
        <begin position="1"/>
        <end position="39"/>
    </location>
</feature>
<name>A0A5N6W6S6_9EURO</name>
<evidence type="ECO:0000256" key="1">
    <source>
        <dbReference type="SAM" id="MobiDB-lite"/>
    </source>
</evidence>
<gene>
    <name evidence="2" type="ORF">BDV41DRAFT_528522</name>
</gene>
<sequence length="247" mass="27842">MPLPSDRKNTSPSKIPHSSAQPHKADTTNSALPYINHHHPHETPITQIIHKMTSSDPPSPSAPETAFISGPLDIGPDNIYFHTHYVPQINAAIERGHHFVIGPVAGVDRAALDYLLAYPIPPSHITIFVTPTENILMGDEFRSRAVNVHVVDGGMNMTTRDRDAAMTRASSYDILRWRPRKEAKEFYGRMYREGYVTNTEMNWRRRRGISEMEIVREEDVGIFRDEKKRSVGKRAVDALCGSFRSGS</sequence>
<organism evidence="2 3">
    <name type="scientific">Aspergillus transmontanensis</name>
    <dbReference type="NCBI Taxonomy" id="1034304"/>
    <lineage>
        <taxon>Eukaryota</taxon>
        <taxon>Fungi</taxon>
        <taxon>Dikarya</taxon>
        <taxon>Ascomycota</taxon>
        <taxon>Pezizomycotina</taxon>
        <taxon>Eurotiomycetes</taxon>
        <taxon>Eurotiomycetidae</taxon>
        <taxon>Eurotiales</taxon>
        <taxon>Aspergillaceae</taxon>
        <taxon>Aspergillus</taxon>
        <taxon>Aspergillus subgen. Circumdati</taxon>
    </lineage>
</organism>
<reference evidence="3" key="1">
    <citation type="submission" date="2019-04" db="EMBL/GenBank/DDBJ databases">
        <title>Friends and foes A comparative genomics studyof 23 Aspergillus species from section Flavi.</title>
        <authorList>
            <consortium name="DOE Joint Genome Institute"/>
            <person name="Kjaerbolling I."/>
            <person name="Vesth T."/>
            <person name="Frisvad J.C."/>
            <person name="Nybo J.L."/>
            <person name="Theobald S."/>
            <person name="Kildgaard S."/>
            <person name="Isbrandt T."/>
            <person name="Kuo A."/>
            <person name="Sato A."/>
            <person name="Lyhne E.K."/>
            <person name="Kogle M.E."/>
            <person name="Wiebenga A."/>
            <person name="Kun R.S."/>
            <person name="Lubbers R.J."/>
            <person name="Makela M.R."/>
            <person name="Barry K."/>
            <person name="Chovatia M."/>
            <person name="Clum A."/>
            <person name="Daum C."/>
            <person name="Haridas S."/>
            <person name="He G."/>
            <person name="LaButti K."/>
            <person name="Lipzen A."/>
            <person name="Mondo S."/>
            <person name="Riley R."/>
            <person name="Salamov A."/>
            <person name="Simmons B.A."/>
            <person name="Magnuson J.K."/>
            <person name="Henrissat B."/>
            <person name="Mortensen U.H."/>
            <person name="Larsen T.O."/>
            <person name="Devries R.P."/>
            <person name="Grigoriev I.V."/>
            <person name="Machida M."/>
            <person name="Baker S.E."/>
            <person name="Andersen M.R."/>
        </authorList>
    </citation>
    <scope>NUCLEOTIDE SEQUENCE [LARGE SCALE GENOMIC DNA]</scope>
    <source>
        <strain evidence="3">CBS 130015</strain>
    </source>
</reference>
<evidence type="ECO:0000313" key="3">
    <source>
        <dbReference type="Proteomes" id="UP000325433"/>
    </source>
</evidence>
<feature type="compositionally biased region" description="Polar residues" evidence="1">
    <location>
        <begin position="10"/>
        <end position="31"/>
    </location>
</feature>
<proteinExistence type="predicted"/>